<organism evidence="1 2">
    <name type="scientific">Amniculicola lignicola CBS 123094</name>
    <dbReference type="NCBI Taxonomy" id="1392246"/>
    <lineage>
        <taxon>Eukaryota</taxon>
        <taxon>Fungi</taxon>
        <taxon>Dikarya</taxon>
        <taxon>Ascomycota</taxon>
        <taxon>Pezizomycotina</taxon>
        <taxon>Dothideomycetes</taxon>
        <taxon>Pleosporomycetidae</taxon>
        <taxon>Pleosporales</taxon>
        <taxon>Amniculicolaceae</taxon>
        <taxon>Amniculicola</taxon>
    </lineage>
</organism>
<protein>
    <submittedName>
        <fullName evidence="1">Uncharacterized protein</fullName>
    </submittedName>
</protein>
<accession>A0A6A5VZS3</accession>
<name>A0A6A5VZS3_9PLEO</name>
<evidence type="ECO:0000313" key="1">
    <source>
        <dbReference type="EMBL" id="KAF1995192.1"/>
    </source>
</evidence>
<dbReference type="EMBL" id="ML977644">
    <property type="protein sequence ID" value="KAF1995192.1"/>
    <property type="molecule type" value="Genomic_DNA"/>
</dbReference>
<evidence type="ECO:0000313" key="2">
    <source>
        <dbReference type="Proteomes" id="UP000799779"/>
    </source>
</evidence>
<reference evidence="1" key="1">
    <citation type="journal article" date="2020" name="Stud. Mycol.">
        <title>101 Dothideomycetes genomes: a test case for predicting lifestyles and emergence of pathogens.</title>
        <authorList>
            <person name="Haridas S."/>
            <person name="Albert R."/>
            <person name="Binder M."/>
            <person name="Bloem J."/>
            <person name="Labutti K."/>
            <person name="Salamov A."/>
            <person name="Andreopoulos B."/>
            <person name="Baker S."/>
            <person name="Barry K."/>
            <person name="Bills G."/>
            <person name="Bluhm B."/>
            <person name="Cannon C."/>
            <person name="Castanera R."/>
            <person name="Culley D."/>
            <person name="Daum C."/>
            <person name="Ezra D."/>
            <person name="Gonzalez J."/>
            <person name="Henrissat B."/>
            <person name="Kuo A."/>
            <person name="Liang C."/>
            <person name="Lipzen A."/>
            <person name="Lutzoni F."/>
            <person name="Magnuson J."/>
            <person name="Mondo S."/>
            <person name="Nolan M."/>
            <person name="Ohm R."/>
            <person name="Pangilinan J."/>
            <person name="Park H.-J."/>
            <person name="Ramirez L."/>
            <person name="Alfaro M."/>
            <person name="Sun H."/>
            <person name="Tritt A."/>
            <person name="Yoshinaga Y."/>
            <person name="Zwiers L.-H."/>
            <person name="Turgeon B."/>
            <person name="Goodwin S."/>
            <person name="Spatafora J."/>
            <person name="Crous P."/>
            <person name="Grigoriev I."/>
        </authorList>
    </citation>
    <scope>NUCLEOTIDE SEQUENCE</scope>
    <source>
        <strain evidence="1">CBS 123094</strain>
    </source>
</reference>
<keyword evidence="2" id="KW-1185">Reference proteome</keyword>
<gene>
    <name evidence="1" type="ORF">P154DRAFT_350636</name>
</gene>
<proteinExistence type="predicted"/>
<sequence>MSYGEEASIQDCWRPNTPTLILSRFSSCFPIKYLGRTRKPRRRWVYPQNTALALKRPPKDDAKVIEEGLVDWISSYSTTSFLSRTRCPSRSYSATSGKFLASSRPASHVPSVILYVGHQGSQLPPPAITLSQDSQFGPVLVHKFVDWLRSGNYILYRAEKQAELLYVDSCQAWNLESLFNKHIRFYSFAKSIESYL</sequence>
<dbReference type="Proteomes" id="UP000799779">
    <property type="component" value="Unassembled WGS sequence"/>
</dbReference>
<dbReference type="AlphaFoldDB" id="A0A6A5VZS3"/>